<feature type="domain" description="MULE transposase" evidence="1">
    <location>
        <begin position="372"/>
        <end position="468"/>
    </location>
</feature>
<gene>
    <name evidence="2" type="ORF">CBR_g4374</name>
</gene>
<reference evidence="2 3" key="1">
    <citation type="journal article" date="2018" name="Cell">
        <title>The Chara Genome: Secondary Complexity and Implications for Plant Terrestrialization.</title>
        <authorList>
            <person name="Nishiyama T."/>
            <person name="Sakayama H."/>
            <person name="Vries J.D."/>
            <person name="Buschmann H."/>
            <person name="Saint-Marcoux D."/>
            <person name="Ullrich K.K."/>
            <person name="Haas F.B."/>
            <person name="Vanderstraeten L."/>
            <person name="Becker D."/>
            <person name="Lang D."/>
            <person name="Vosolsobe S."/>
            <person name="Rombauts S."/>
            <person name="Wilhelmsson P.K.I."/>
            <person name="Janitza P."/>
            <person name="Kern R."/>
            <person name="Heyl A."/>
            <person name="Rumpler F."/>
            <person name="Villalobos L.I.A.C."/>
            <person name="Clay J.M."/>
            <person name="Skokan R."/>
            <person name="Toyoda A."/>
            <person name="Suzuki Y."/>
            <person name="Kagoshima H."/>
            <person name="Schijlen E."/>
            <person name="Tajeshwar N."/>
            <person name="Catarino B."/>
            <person name="Hetherington A.J."/>
            <person name="Saltykova A."/>
            <person name="Bonnot C."/>
            <person name="Breuninger H."/>
            <person name="Symeonidi A."/>
            <person name="Radhakrishnan G.V."/>
            <person name="Van Nieuwerburgh F."/>
            <person name="Deforce D."/>
            <person name="Chang C."/>
            <person name="Karol K.G."/>
            <person name="Hedrich R."/>
            <person name="Ulvskov P."/>
            <person name="Glockner G."/>
            <person name="Delwiche C.F."/>
            <person name="Petrasek J."/>
            <person name="Van de Peer Y."/>
            <person name="Friml J."/>
            <person name="Beilby M."/>
            <person name="Dolan L."/>
            <person name="Kohara Y."/>
            <person name="Sugano S."/>
            <person name="Fujiyama A."/>
            <person name="Delaux P.-M."/>
            <person name="Quint M."/>
            <person name="TheiBen G."/>
            <person name="Hagemann M."/>
            <person name="Harholt J."/>
            <person name="Dunand C."/>
            <person name="Zachgo S."/>
            <person name="Langdale J."/>
            <person name="Maumus F."/>
            <person name="Straeten D.V.D."/>
            <person name="Gould S.B."/>
            <person name="Rensing S.A."/>
        </authorList>
    </citation>
    <scope>NUCLEOTIDE SEQUENCE [LARGE SCALE GENOMIC DNA]</scope>
    <source>
        <strain evidence="2 3">S276</strain>
    </source>
</reference>
<proteinExistence type="predicted"/>
<evidence type="ECO:0000313" key="3">
    <source>
        <dbReference type="Proteomes" id="UP000265515"/>
    </source>
</evidence>
<dbReference type="OrthoDB" id="1844242at2759"/>
<protein>
    <recommendedName>
        <fullName evidence="1">MULE transposase domain-containing protein</fullName>
    </recommendedName>
</protein>
<dbReference type="AlphaFoldDB" id="A0A388KHL8"/>
<organism evidence="2 3">
    <name type="scientific">Chara braunii</name>
    <name type="common">Braun's stonewort</name>
    <dbReference type="NCBI Taxonomy" id="69332"/>
    <lineage>
        <taxon>Eukaryota</taxon>
        <taxon>Viridiplantae</taxon>
        <taxon>Streptophyta</taxon>
        <taxon>Charophyceae</taxon>
        <taxon>Charales</taxon>
        <taxon>Characeae</taxon>
        <taxon>Chara</taxon>
    </lineage>
</organism>
<evidence type="ECO:0000313" key="2">
    <source>
        <dbReference type="EMBL" id="GBG69539.1"/>
    </source>
</evidence>
<comment type="caution">
    <text evidence="2">The sequence shown here is derived from an EMBL/GenBank/DDBJ whole genome shotgun (WGS) entry which is preliminary data.</text>
</comment>
<dbReference type="Pfam" id="PF10551">
    <property type="entry name" value="MULE"/>
    <property type="match status" value="1"/>
</dbReference>
<dbReference type="Proteomes" id="UP000265515">
    <property type="component" value="Unassembled WGS sequence"/>
</dbReference>
<sequence length="574" mass="64573">MLEFVVIRGNSCFPFNGRYMLDNFPSVCKRTDCANSVTQGTSTVDRARSTFDLVTRTVRSFVAQGPPSMQIRSNAPYDIGGSAPQPFASEVTQQASVAMHMGVHERHGNATLIPTMVGNPFDQRTSAYPSLNSRERFTVEPPSPTQVPAKRSREVFEAGGLEHILWNSNDDIDDEVVDESSDEFGDGEPVTGASLSRAVNEQSVVRVGQEFTNIADLRKVVADDEVKKKYEFGIVKSDPTRIKSLTTHCWGGVSKLSKKVVNAAWVSRWIEPRLRDKPDHSHVDIVKDIYRQHGVVIKYRLAWFAKEVAKARIVGLDDDGFHNLRMYCVEVQHSNPGSRAFVQAEDGCQRFKRMFYALEACVAGFMHYRPLLGLDGTFLKTRYKGILLSATTVDAEGHLFPVASAIVPGEDNDNWFWFLHHLSATIQSRATNEIITFLSDRDKGLIDAVTDVFLRSPHGYCMRHLSENVKKRNKGPEYQKLLWATSKADTFAKFDNLVAHMRAMDPDTTTWLLRMCDPVHWAEAHFEGRPEGAVSRPSFVCQVLAQYQSLVPMPAARWTVVEPPRLCWYARVVP</sequence>
<name>A0A388KHL8_CHABU</name>
<keyword evidence="3" id="KW-1185">Reference proteome</keyword>
<dbReference type="PANTHER" id="PTHR31973:SF187">
    <property type="entry name" value="MUTATOR TRANSPOSASE MUDRA PROTEIN"/>
    <property type="match status" value="1"/>
</dbReference>
<dbReference type="EMBL" id="BFEA01000116">
    <property type="protein sequence ID" value="GBG69539.1"/>
    <property type="molecule type" value="Genomic_DNA"/>
</dbReference>
<accession>A0A388KHL8</accession>
<dbReference type="Gramene" id="GBG69539">
    <property type="protein sequence ID" value="GBG69539"/>
    <property type="gene ID" value="CBR_g4374"/>
</dbReference>
<evidence type="ECO:0000259" key="1">
    <source>
        <dbReference type="Pfam" id="PF10551"/>
    </source>
</evidence>
<dbReference type="InterPro" id="IPR018289">
    <property type="entry name" value="MULE_transposase_dom"/>
</dbReference>
<dbReference type="PANTHER" id="PTHR31973">
    <property type="entry name" value="POLYPROTEIN, PUTATIVE-RELATED"/>
    <property type="match status" value="1"/>
</dbReference>